<dbReference type="PROSITE" id="PS01162">
    <property type="entry name" value="QOR_ZETA_CRYSTAL"/>
    <property type="match status" value="1"/>
</dbReference>
<evidence type="ECO:0000256" key="2">
    <source>
        <dbReference type="ARBA" id="ARBA00011981"/>
    </source>
</evidence>
<evidence type="ECO:0000256" key="3">
    <source>
        <dbReference type="ARBA" id="ARBA00023002"/>
    </source>
</evidence>
<gene>
    <name evidence="5" type="ORF">RDWZM_008342</name>
</gene>
<evidence type="ECO:0000256" key="1">
    <source>
        <dbReference type="ARBA" id="ARBA00010371"/>
    </source>
</evidence>
<sequence>MATFRKLQVVTQSNEFVTATKINVFPLIEPKDDELRIRVVYTGINMTDVNVCAGRYFADDEPPYDIGFESLGIIDAIGSKITENKYKIGQPVLVFDAERYDSFSEYLYKKVQCITPVPELKPEYLVALGSGLTATIGLDIAGRVKKGDKVLVVAAAGGTGMIAAQWAKHRGAYVIGTTSTEEKEKFLKEIGVDCVINYKKNSLTNVLSEKFPNGIDVIWETIGNESLKNLFEHLANRGRMAVIGSTYSYKNEGIAEVQIENWNAKLLRGSKSLNGFALFEYSELFDQYLTQLIDMISNGTIKVKVDLGHTSMEGKFVQLESIARAEEYLQNGKNIGKVIVQLVE</sequence>
<dbReference type="SMART" id="SM00829">
    <property type="entry name" value="PKS_ER"/>
    <property type="match status" value="1"/>
</dbReference>
<keyword evidence="3" id="KW-0560">Oxidoreductase</keyword>
<name>A0A9Q0M0T8_BLOTA</name>
<dbReference type="InterPro" id="IPR011032">
    <property type="entry name" value="GroES-like_sf"/>
</dbReference>
<protein>
    <recommendedName>
        <fullName evidence="2">15-oxoprostaglandin 13-reductase</fullName>
        <ecNumber evidence="2">1.3.1.48</ecNumber>
    </recommendedName>
</protein>
<dbReference type="SUPFAM" id="SSF50129">
    <property type="entry name" value="GroES-like"/>
    <property type="match status" value="1"/>
</dbReference>
<dbReference type="SUPFAM" id="SSF51735">
    <property type="entry name" value="NAD(P)-binding Rossmann-fold domains"/>
    <property type="match status" value="1"/>
</dbReference>
<dbReference type="GO" id="GO:0047522">
    <property type="term" value="F:15-oxoprostaglandin 13-reductase [NAD(P)+] activity"/>
    <property type="evidence" value="ECO:0007669"/>
    <property type="project" value="UniProtKB-EC"/>
</dbReference>
<dbReference type="AlphaFoldDB" id="A0A9Q0M0T8"/>
<dbReference type="Gene3D" id="3.90.180.10">
    <property type="entry name" value="Medium-chain alcohol dehydrogenases, catalytic domain"/>
    <property type="match status" value="1"/>
</dbReference>
<dbReference type="InterPro" id="IPR051397">
    <property type="entry name" value="Zn-ADH-like_protein"/>
</dbReference>
<comment type="caution">
    <text evidence="5">The sequence shown here is derived from an EMBL/GenBank/DDBJ whole genome shotgun (WGS) entry which is preliminary data.</text>
</comment>
<dbReference type="InterPro" id="IPR013154">
    <property type="entry name" value="ADH-like_N"/>
</dbReference>
<organism evidence="5 6">
    <name type="scientific">Blomia tropicalis</name>
    <name type="common">Mite</name>
    <dbReference type="NCBI Taxonomy" id="40697"/>
    <lineage>
        <taxon>Eukaryota</taxon>
        <taxon>Metazoa</taxon>
        <taxon>Ecdysozoa</taxon>
        <taxon>Arthropoda</taxon>
        <taxon>Chelicerata</taxon>
        <taxon>Arachnida</taxon>
        <taxon>Acari</taxon>
        <taxon>Acariformes</taxon>
        <taxon>Sarcoptiformes</taxon>
        <taxon>Astigmata</taxon>
        <taxon>Glycyphagoidea</taxon>
        <taxon>Echimyopodidae</taxon>
        <taxon>Blomia</taxon>
    </lineage>
</organism>
<dbReference type="Proteomes" id="UP001142055">
    <property type="component" value="Chromosome 3"/>
</dbReference>
<evidence type="ECO:0000313" key="5">
    <source>
        <dbReference type="EMBL" id="KAJ6217185.1"/>
    </source>
</evidence>
<dbReference type="InterPro" id="IPR020843">
    <property type="entry name" value="ER"/>
</dbReference>
<dbReference type="PANTHER" id="PTHR43677">
    <property type="entry name" value="SHORT-CHAIN DEHYDROGENASE/REDUCTASE"/>
    <property type="match status" value="1"/>
</dbReference>
<dbReference type="InterPro" id="IPR036291">
    <property type="entry name" value="NAD(P)-bd_dom_sf"/>
</dbReference>
<comment type="similarity">
    <text evidence="1">Belongs to the zinc-containing alcohol dehydrogenase family. Quinone oxidoreductase subfamily.</text>
</comment>
<dbReference type="Pfam" id="PF00107">
    <property type="entry name" value="ADH_zinc_N"/>
    <property type="match status" value="1"/>
</dbReference>
<feature type="domain" description="Enoyl reductase (ER)" evidence="4">
    <location>
        <begin position="19"/>
        <end position="340"/>
    </location>
</feature>
<dbReference type="InterPro" id="IPR002364">
    <property type="entry name" value="Quin_OxRdtase/zeta-crystal_CS"/>
</dbReference>
<dbReference type="GO" id="GO:0005739">
    <property type="term" value="C:mitochondrion"/>
    <property type="evidence" value="ECO:0007669"/>
    <property type="project" value="TreeGrafter"/>
</dbReference>
<dbReference type="FunFam" id="3.40.50.720:FF:000121">
    <property type="entry name" value="Prostaglandin reductase 2"/>
    <property type="match status" value="1"/>
</dbReference>
<dbReference type="EC" id="1.3.1.48" evidence="2"/>
<accession>A0A9Q0M0T8</accession>
<proteinExistence type="inferred from homology"/>
<dbReference type="OMA" id="VDMSYSR"/>
<dbReference type="InterPro" id="IPR013149">
    <property type="entry name" value="ADH-like_C"/>
</dbReference>
<dbReference type="GO" id="GO:0008270">
    <property type="term" value="F:zinc ion binding"/>
    <property type="evidence" value="ECO:0007669"/>
    <property type="project" value="InterPro"/>
</dbReference>
<dbReference type="PANTHER" id="PTHR43677:SF3">
    <property type="entry name" value="PROSTAGLANDIN REDUCTASE 3"/>
    <property type="match status" value="1"/>
</dbReference>
<dbReference type="EMBL" id="JAPWDV010000003">
    <property type="protein sequence ID" value="KAJ6217185.1"/>
    <property type="molecule type" value="Genomic_DNA"/>
</dbReference>
<evidence type="ECO:0000259" key="4">
    <source>
        <dbReference type="SMART" id="SM00829"/>
    </source>
</evidence>
<keyword evidence="6" id="KW-1185">Reference proteome</keyword>
<dbReference type="Pfam" id="PF08240">
    <property type="entry name" value="ADH_N"/>
    <property type="match status" value="1"/>
</dbReference>
<dbReference type="Gene3D" id="3.40.50.720">
    <property type="entry name" value="NAD(P)-binding Rossmann-like Domain"/>
    <property type="match status" value="1"/>
</dbReference>
<evidence type="ECO:0000313" key="6">
    <source>
        <dbReference type="Proteomes" id="UP001142055"/>
    </source>
</evidence>
<reference evidence="5" key="1">
    <citation type="submission" date="2022-12" db="EMBL/GenBank/DDBJ databases">
        <title>Genome assemblies of Blomia tropicalis.</title>
        <authorList>
            <person name="Cui Y."/>
        </authorList>
    </citation>
    <scope>NUCLEOTIDE SEQUENCE</scope>
    <source>
        <tissue evidence="5">Adult mites</tissue>
    </source>
</reference>